<gene>
    <name evidence="10" type="ORF">DFP79_0974</name>
</gene>
<evidence type="ECO:0000313" key="11">
    <source>
        <dbReference type="Proteomes" id="UP000294656"/>
    </source>
</evidence>
<evidence type="ECO:0000256" key="1">
    <source>
        <dbReference type="ARBA" id="ARBA00004167"/>
    </source>
</evidence>
<proteinExistence type="predicted"/>
<evidence type="ECO:0000313" key="10">
    <source>
        <dbReference type="EMBL" id="TDO99961.1"/>
    </source>
</evidence>
<protein>
    <submittedName>
        <fullName evidence="10">SH3 domain protein</fullName>
    </submittedName>
</protein>
<dbReference type="InterPro" id="IPR003646">
    <property type="entry name" value="SH3-like_bac-type"/>
</dbReference>
<dbReference type="Proteomes" id="UP000294656">
    <property type="component" value="Unassembled WGS sequence"/>
</dbReference>
<reference evidence="10 11" key="1">
    <citation type="submission" date="2019-03" db="EMBL/GenBank/DDBJ databases">
        <title>Genomic Encyclopedia of Type Strains, Phase III (KMG-III): the genomes of soil and plant-associated and newly described type strains.</title>
        <authorList>
            <person name="Whitman W."/>
        </authorList>
    </citation>
    <scope>NUCLEOTIDE SEQUENCE [LARGE SCALE GENOMIC DNA]</scope>
    <source>
        <strain evidence="10 11">CECT 7378</strain>
    </source>
</reference>
<keyword evidence="4 7" id="KW-1133">Transmembrane helix</keyword>
<feature type="transmembrane region" description="Helical" evidence="7">
    <location>
        <begin position="190"/>
        <end position="208"/>
    </location>
</feature>
<dbReference type="NCBIfam" id="TIGR04211">
    <property type="entry name" value="SH3_and_anchor"/>
    <property type="match status" value="1"/>
</dbReference>
<sequence length="222" mass="24526">MFKKCLTSLAFGILVSTSAMAETIYVSDIQFIAIREGQGNNTKAVERGLKSGTPLVVLDRSNSYTKVRTPKGNEGWVANYFLSDNRVSRDQLVRLESKLTEAAETKLNAEEALDEEKAKVANLVTQVEQLNSERSSLQTQLSEVNELAQKARAIVAANEESAYKIESLQHQLDSAQNENQMLKSSKEQRWFMIGATTIIIGVLAGLILPNTRKKKASTGSWS</sequence>
<dbReference type="InterPro" id="IPR016476">
    <property type="entry name" value="SH3_dom_pro"/>
</dbReference>
<dbReference type="EMBL" id="SNXC01000009">
    <property type="protein sequence ID" value="TDO99961.1"/>
    <property type="molecule type" value="Genomic_DNA"/>
</dbReference>
<dbReference type="AlphaFoldDB" id="A0A4R6MDY4"/>
<dbReference type="PROSITE" id="PS51781">
    <property type="entry name" value="SH3B"/>
    <property type="match status" value="1"/>
</dbReference>
<dbReference type="GO" id="GO:0016020">
    <property type="term" value="C:membrane"/>
    <property type="evidence" value="ECO:0007669"/>
    <property type="project" value="UniProtKB-SubCell"/>
</dbReference>
<keyword evidence="2 7" id="KW-0812">Transmembrane</keyword>
<feature type="signal peptide" evidence="8">
    <location>
        <begin position="1"/>
        <end position="21"/>
    </location>
</feature>
<comment type="subcellular location">
    <subcellularLocation>
        <location evidence="1">Membrane</location>
        <topology evidence="1">Single-pass membrane protein</topology>
    </subcellularLocation>
</comment>
<evidence type="ECO:0000256" key="5">
    <source>
        <dbReference type="ARBA" id="ARBA00023136"/>
    </source>
</evidence>
<evidence type="ECO:0000256" key="4">
    <source>
        <dbReference type="ARBA" id="ARBA00022989"/>
    </source>
</evidence>
<dbReference type="OrthoDB" id="9790951at2"/>
<comment type="caution">
    <text evidence="10">The sequence shown here is derived from an EMBL/GenBank/DDBJ whole genome shotgun (WGS) entry which is preliminary data.</text>
</comment>
<feature type="coiled-coil region" evidence="6">
    <location>
        <begin position="92"/>
        <end position="185"/>
    </location>
</feature>
<feature type="domain" description="SH3b" evidence="9">
    <location>
        <begin position="21"/>
        <end position="86"/>
    </location>
</feature>
<evidence type="ECO:0000256" key="7">
    <source>
        <dbReference type="SAM" id="Phobius"/>
    </source>
</evidence>
<dbReference type="SMART" id="SM00287">
    <property type="entry name" value="SH3b"/>
    <property type="match status" value="1"/>
</dbReference>
<dbReference type="Gene3D" id="2.30.30.40">
    <property type="entry name" value="SH3 Domains"/>
    <property type="match status" value="1"/>
</dbReference>
<keyword evidence="3 8" id="KW-0732">Signal</keyword>
<dbReference type="RefSeq" id="WP_133502783.1">
    <property type="nucleotide sequence ID" value="NZ_SNXC01000009.1"/>
</dbReference>
<accession>A0A4R6MDY4</accession>
<evidence type="ECO:0000256" key="3">
    <source>
        <dbReference type="ARBA" id="ARBA00022729"/>
    </source>
</evidence>
<keyword evidence="6" id="KW-0175">Coiled coil</keyword>
<evidence type="ECO:0000256" key="8">
    <source>
        <dbReference type="SAM" id="SignalP"/>
    </source>
</evidence>
<evidence type="ECO:0000259" key="9">
    <source>
        <dbReference type="PROSITE" id="PS51781"/>
    </source>
</evidence>
<evidence type="ECO:0000256" key="2">
    <source>
        <dbReference type="ARBA" id="ARBA00022692"/>
    </source>
</evidence>
<dbReference type="Pfam" id="PF08239">
    <property type="entry name" value="SH3_3"/>
    <property type="match status" value="1"/>
</dbReference>
<keyword evidence="5 7" id="KW-0472">Membrane</keyword>
<keyword evidence="11" id="KW-1185">Reference proteome</keyword>
<organism evidence="10 11">
    <name type="scientific">Marinomonas balearica</name>
    <dbReference type="NCBI Taxonomy" id="491947"/>
    <lineage>
        <taxon>Bacteria</taxon>
        <taxon>Pseudomonadati</taxon>
        <taxon>Pseudomonadota</taxon>
        <taxon>Gammaproteobacteria</taxon>
        <taxon>Oceanospirillales</taxon>
        <taxon>Oceanospirillaceae</taxon>
        <taxon>Marinomonas</taxon>
    </lineage>
</organism>
<feature type="chain" id="PRO_5020636799" evidence="8">
    <location>
        <begin position="22"/>
        <end position="222"/>
    </location>
</feature>
<evidence type="ECO:0000256" key="6">
    <source>
        <dbReference type="SAM" id="Coils"/>
    </source>
</evidence>
<name>A0A4R6MDY4_9GAMM</name>